<keyword evidence="1" id="KW-0812">Transmembrane</keyword>
<name>A0A6C0C3U7_9ZZZZ</name>
<protein>
    <submittedName>
        <fullName evidence="2">Uncharacterized protein</fullName>
    </submittedName>
</protein>
<accession>A0A6C0C3U7</accession>
<evidence type="ECO:0000313" key="2">
    <source>
        <dbReference type="EMBL" id="QHS98771.1"/>
    </source>
</evidence>
<sequence>MTRNIGTPFRDSLNENQLKIKKESASIRRNAFYQGMAVGFVLLLVFRPFKSC</sequence>
<keyword evidence="1" id="KW-1133">Transmembrane helix</keyword>
<feature type="transmembrane region" description="Helical" evidence="1">
    <location>
        <begin position="31"/>
        <end position="49"/>
    </location>
</feature>
<keyword evidence="1" id="KW-0472">Membrane</keyword>
<reference evidence="2" key="1">
    <citation type="journal article" date="2020" name="Nature">
        <title>Giant virus diversity and host interactions through global metagenomics.</title>
        <authorList>
            <person name="Schulz F."/>
            <person name="Roux S."/>
            <person name="Paez-Espino D."/>
            <person name="Jungbluth S."/>
            <person name="Walsh D.A."/>
            <person name="Denef V.J."/>
            <person name="McMahon K.D."/>
            <person name="Konstantinidis K.T."/>
            <person name="Eloe-Fadrosh E.A."/>
            <person name="Kyrpides N.C."/>
            <person name="Woyke T."/>
        </authorList>
    </citation>
    <scope>NUCLEOTIDE SEQUENCE</scope>
    <source>
        <strain evidence="2">GVMAG-M-3300020185-18</strain>
    </source>
</reference>
<organism evidence="2">
    <name type="scientific">viral metagenome</name>
    <dbReference type="NCBI Taxonomy" id="1070528"/>
    <lineage>
        <taxon>unclassified sequences</taxon>
        <taxon>metagenomes</taxon>
        <taxon>organismal metagenomes</taxon>
    </lineage>
</organism>
<dbReference type="EMBL" id="MN739323">
    <property type="protein sequence ID" value="QHS98771.1"/>
    <property type="molecule type" value="Genomic_DNA"/>
</dbReference>
<proteinExistence type="predicted"/>
<dbReference type="AlphaFoldDB" id="A0A6C0C3U7"/>
<evidence type="ECO:0000256" key="1">
    <source>
        <dbReference type="SAM" id="Phobius"/>
    </source>
</evidence>